<keyword evidence="2" id="KW-1185">Reference proteome</keyword>
<dbReference type="EMBL" id="UZAL01049349">
    <property type="protein sequence ID" value="VDP86202.1"/>
    <property type="molecule type" value="Genomic_DNA"/>
</dbReference>
<organism evidence="1 2">
    <name type="scientific">Schistosoma mattheei</name>
    <dbReference type="NCBI Taxonomy" id="31246"/>
    <lineage>
        <taxon>Eukaryota</taxon>
        <taxon>Metazoa</taxon>
        <taxon>Spiralia</taxon>
        <taxon>Lophotrochozoa</taxon>
        <taxon>Platyhelminthes</taxon>
        <taxon>Trematoda</taxon>
        <taxon>Digenea</taxon>
        <taxon>Strigeidida</taxon>
        <taxon>Schistosomatoidea</taxon>
        <taxon>Schistosomatidae</taxon>
        <taxon>Schistosoma</taxon>
    </lineage>
</organism>
<dbReference type="Proteomes" id="UP000269396">
    <property type="component" value="Unassembled WGS sequence"/>
</dbReference>
<proteinExistence type="predicted"/>
<reference evidence="1 2" key="1">
    <citation type="submission" date="2018-11" db="EMBL/GenBank/DDBJ databases">
        <authorList>
            <consortium name="Pathogen Informatics"/>
        </authorList>
    </citation>
    <scope>NUCLEOTIDE SEQUENCE [LARGE SCALE GENOMIC DNA]</scope>
    <source>
        <strain>Denwood</strain>
        <strain evidence="2">Zambia</strain>
    </source>
</reference>
<protein>
    <submittedName>
        <fullName evidence="1">Uncharacterized protein</fullName>
    </submittedName>
</protein>
<name>A0A183Q5W4_9TREM</name>
<evidence type="ECO:0000313" key="1">
    <source>
        <dbReference type="EMBL" id="VDP86202.1"/>
    </source>
</evidence>
<gene>
    <name evidence="1" type="ORF">SMTD_LOCUS22000</name>
</gene>
<evidence type="ECO:0000313" key="2">
    <source>
        <dbReference type="Proteomes" id="UP000269396"/>
    </source>
</evidence>
<sequence length="55" mass="6702">MSDTNRTTIIWKLSYTFFCSWPITNTFIPTTFHYFRDHNDYGTFFLPYHTPKCIL</sequence>
<accession>A0A183Q5W4</accession>
<dbReference type="AlphaFoldDB" id="A0A183Q5W4"/>